<dbReference type="CDD" id="cd19100">
    <property type="entry name" value="AKR_unchar"/>
    <property type="match status" value="1"/>
</dbReference>
<dbReference type="InterPro" id="IPR020471">
    <property type="entry name" value="AKR"/>
</dbReference>
<dbReference type="InterPro" id="IPR053135">
    <property type="entry name" value="AKR2_Oxidoreductase"/>
</dbReference>
<evidence type="ECO:0000256" key="1">
    <source>
        <dbReference type="ARBA" id="ARBA00022723"/>
    </source>
</evidence>
<evidence type="ECO:0000259" key="4">
    <source>
        <dbReference type="PROSITE" id="PS51379"/>
    </source>
</evidence>
<dbReference type="InterPro" id="IPR036812">
    <property type="entry name" value="NAD(P)_OxRdtase_dom_sf"/>
</dbReference>
<dbReference type="PRINTS" id="PR00069">
    <property type="entry name" value="ALDKETRDTASE"/>
</dbReference>
<dbReference type="SUPFAM" id="SSF46548">
    <property type="entry name" value="alpha-helical ferredoxin"/>
    <property type="match status" value="1"/>
</dbReference>
<dbReference type="RefSeq" id="WP_055290751.1">
    <property type="nucleotide sequence ID" value="NZ_CP173382.1"/>
</dbReference>
<dbReference type="GeneID" id="97392313"/>
<dbReference type="GO" id="GO:0016491">
    <property type="term" value="F:oxidoreductase activity"/>
    <property type="evidence" value="ECO:0007669"/>
    <property type="project" value="UniProtKB-KW"/>
</dbReference>
<evidence type="ECO:0000256" key="3">
    <source>
        <dbReference type="ARBA" id="ARBA00023014"/>
    </source>
</evidence>
<keyword evidence="5" id="KW-0560">Oxidoreductase</keyword>
<dbReference type="Pfam" id="PF13534">
    <property type="entry name" value="Fer4_17"/>
    <property type="match status" value="1"/>
</dbReference>
<evidence type="ECO:0000313" key="6">
    <source>
        <dbReference type="Proteomes" id="UP000095492"/>
    </source>
</evidence>
<name>A0A173V5M0_EUBRA</name>
<reference evidence="5 6" key="1">
    <citation type="submission" date="2015-09" db="EMBL/GenBank/DDBJ databases">
        <authorList>
            <consortium name="Pathogen Informatics"/>
        </authorList>
    </citation>
    <scope>NUCLEOTIDE SEQUENCE [LARGE SCALE GENOMIC DNA]</scope>
    <source>
        <strain evidence="5 6">2789STDY5608891</strain>
    </source>
</reference>
<organism evidence="5 6">
    <name type="scientific">Eubacterium ramulus</name>
    <dbReference type="NCBI Taxonomy" id="39490"/>
    <lineage>
        <taxon>Bacteria</taxon>
        <taxon>Bacillati</taxon>
        <taxon>Bacillota</taxon>
        <taxon>Clostridia</taxon>
        <taxon>Eubacteriales</taxon>
        <taxon>Eubacteriaceae</taxon>
        <taxon>Eubacterium</taxon>
    </lineage>
</organism>
<dbReference type="Proteomes" id="UP000095492">
    <property type="component" value="Unassembled WGS sequence"/>
</dbReference>
<dbReference type="STRING" id="39490.ERS852448_02504"/>
<evidence type="ECO:0000256" key="2">
    <source>
        <dbReference type="ARBA" id="ARBA00023004"/>
    </source>
</evidence>
<dbReference type="PANTHER" id="PTHR43312">
    <property type="entry name" value="D-THREO-ALDOSE 1-DEHYDROGENASE"/>
    <property type="match status" value="1"/>
</dbReference>
<accession>A0A173V5M0</accession>
<dbReference type="GO" id="GO:0051536">
    <property type="term" value="F:iron-sulfur cluster binding"/>
    <property type="evidence" value="ECO:0007669"/>
    <property type="project" value="UniProtKB-KW"/>
</dbReference>
<dbReference type="EC" id="1.1.1.-" evidence="5"/>
<dbReference type="InterPro" id="IPR023210">
    <property type="entry name" value="NADP_OxRdtase_dom"/>
</dbReference>
<keyword evidence="1" id="KW-0479">Metal-binding</keyword>
<dbReference type="InterPro" id="IPR017896">
    <property type="entry name" value="4Fe4S_Fe-S-bd"/>
</dbReference>
<sequence length="342" mass="38696">MKQITLGSTGIQTPQNAFGALPIQRVSTEEAVKILHRAYEGGMTFFDTARAYSDSEEKMGEAFGHMRNKIYIATKTAATTPDEFWRQLETSLHLLRTDYLDLYQFHCVNQCYRPEDGTGMYECMLKAKEQGMIRHIGVTAHKIGIAEECVASGLYETMQFPFSYLSSVQELHLVEACSRQNMGFIAMKGLAGGLIHNSKAAMAYMTQFDNVLPIWGIQKISELEEWLSYMENTPSIDEEISAYIEKEKLELTGDFCRGCGYCMPCPAGIMINQCARMSLMLRRAPSAGWLTPQMQEEMKKIENCLECGQCIKKCPYELNTPELLKKNYEDYKKVLAGEVSVN</sequence>
<dbReference type="SUPFAM" id="SSF51430">
    <property type="entry name" value="NAD(P)-linked oxidoreductase"/>
    <property type="match status" value="1"/>
</dbReference>
<gene>
    <name evidence="5" type="primary">iolS_3</name>
    <name evidence="5" type="ORF">ERS852448_02504</name>
</gene>
<keyword evidence="2" id="KW-0408">Iron</keyword>
<dbReference type="GO" id="GO:0046872">
    <property type="term" value="F:metal ion binding"/>
    <property type="evidence" value="ECO:0007669"/>
    <property type="project" value="UniProtKB-KW"/>
</dbReference>
<dbReference type="PROSITE" id="PS51379">
    <property type="entry name" value="4FE4S_FER_2"/>
    <property type="match status" value="1"/>
</dbReference>
<keyword evidence="3" id="KW-0411">Iron-sulfur</keyword>
<feature type="domain" description="4Fe-4S ferredoxin-type" evidence="4">
    <location>
        <begin position="294"/>
        <end position="326"/>
    </location>
</feature>
<dbReference type="EMBL" id="CYYA01000021">
    <property type="protein sequence ID" value="CUN21946.1"/>
    <property type="molecule type" value="Genomic_DNA"/>
</dbReference>
<dbReference type="PANTHER" id="PTHR43312:SF1">
    <property type="entry name" value="NADP-DEPENDENT OXIDOREDUCTASE DOMAIN-CONTAINING PROTEIN"/>
    <property type="match status" value="1"/>
</dbReference>
<dbReference type="PROSITE" id="PS00198">
    <property type="entry name" value="4FE4S_FER_1"/>
    <property type="match status" value="1"/>
</dbReference>
<dbReference type="OrthoDB" id="9773828at2"/>
<protein>
    <submittedName>
        <fullName evidence="5">2,5-diketo-D-gluconate reductase A</fullName>
        <ecNumber evidence="5">1.1.1.-</ecNumber>
    </submittedName>
</protein>
<dbReference type="Gene3D" id="3.20.20.100">
    <property type="entry name" value="NADP-dependent oxidoreductase domain"/>
    <property type="match status" value="1"/>
</dbReference>
<proteinExistence type="predicted"/>
<dbReference type="Pfam" id="PF00248">
    <property type="entry name" value="Aldo_ket_red"/>
    <property type="match status" value="1"/>
</dbReference>
<dbReference type="AlphaFoldDB" id="A0A173V5M0"/>
<dbReference type="InterPro" id="IPR017900">
    <property type="entry name" value="4Fe4S_Fe_S_CS"/>
</dbReference>
<evidence type="ECO:0000313" key="5">
    <source>
        <dbReference type="EMBL" id="CUN21946.1"/>
    </source>
</evidence>